<sequence length="56" mass="6414">MRIIGKEICYIVKPRNSNDMFVFSDEEEAYKVAERLAAASGIDYEVLPSYLDPKMP</sequence>
<proteinExistence type="predicted"/>
<reference evidence="1 2" key="2">
    <citation type="journal article" date="2015" name="PLoS ONE">
        <title>Whole-Genome Optical Mapping and Finished Genome Sequence of Sphingobacterium deserti sp. nov., a New Species Isolated from the Western Desert of China.</title>
        <authorList>
            <person name="Teng C."/>
            <person name="Zhou Z."/>
            <person name="Molnar I."/>
            <person name="Li X."/>
            <person name="Tang R."/>
            <person name="Chen M."/>
            <person name="Wang L."/>
            <person name="Su S."/>
            <person name="Zhang W."/>
            <person name="Lin M."/>
        </authorList>
    </citation>
    <scope>NUCLEOTIDE SEQUENCE [LARGE SCALE GENOMIC DNA]</scope>
    <source>
        <strain evidence="2">ACCC05744</strain>
    </source>
</reference>
<evidence type="ECO:0000313" key="1">
    <source>
        <dbReference type="EMBL" id="KGE15990.1"/>
    </source>
</evidence>
<comment type="caution">
    <text evidence="1">The sequence shown here is derived from an EMBL/GenBank/DDBJ whole genome shotgun (WGS) entry which is preliminary data.</text>
</comment>
<dbReference type="PATRIC" id="fig|1229276.3.peg.110"/>
<dbReference type="EMBL" id="JJMU01000002">
    <property type="protein sequence ID" value="KGE15990.1"/>
    <property type="molecule type" value="Genomic_DNA"/>
</dbReference>
<accession>A0A0B8TCA6</accession>
<dbReference type="AlphaFoldDB" id="A0A0B8TCA6"/>
<gene>
    <name evidence="1" type="ORF">DI53_0105</name>
</gene>
<protein>
    <submittedName>
        <fullName evidence="1">Uncharacterized protein</fullName>
    </submittedName>
</protein>
<evidence type="ECO:0000313" key="2">
    <source>
        <dbReference type="Proteomes" id="UP000031802"/>
    </source>
</evidence>
<organism evidence="1 2">
    <name type="scientific">Sphingobacterium deserti</name>
    <dbReference type="NCBI Taxonomy" id="1229276"/>
    <lineage>
        <taxon>Bacteria</taxon>
        <taxon>Pseudomonadati</taxon>
        <taxon>Bacteroidota</taxon>
        <taxon>Sphingobacteriia</taxon>
        <taxon>Sphingobacteriales</taxon>
        <taxon>Sphingobacteriaceae</taxon>
        <taxon>Sphingobacterium</taxon>
    </lineage>
</organism>
<name>A0A0B8TCA6_9SPHI</name>
<reference evidence="2" key="1">
    <citation type="submission" date="2014-04" db="EMBL/GenBank/DDBJ databases">
        <title>Whole-Genome optical mapping and complete genome sequence of Sphingobacterium deserti sp. nov., a new spaces isolated from desert in the west of China.</title>
        <authorList>
            <person name="Teng C."/>
            <person name="Zhou Z."/>
            <person name="Li X."/>
            <person name="Chen M."/>
            <person name="Lin M."/>
            <person name="Wang L."/>
            <person name="Su S."/>
            <person name="Zhang C."/>
            <person name="Zhang W."/>
        </authorList>
    </citation>
    <scope>NUCLEOTIDE SEQUENCE [LARGE SCALE GENOMIC DNA]</scope>
    <source>
        <strain evidence="2">ACCC05744</strain>
    </source>
</reference>
<keyword evidence="2" id="KW-1185">Reference proteome</keyword>
<dbReference type="Proteomes" id="UP000031802">
    <property type="component" value="Unassembled WGS sequence"/>
</dbReference>